<organism evidence="2 3">
    <name type="scientific">Burkholderia ubonensis</name>
    <dbReference type="NCBI Taxonomy" id="101571"/>
    <lineage>
        <taxon>Bacteria</taxon>
        <taxon>Pseudomonadati</taxon>
        <taxon>Pseudomonadota</taxon>
        <taxon>Betaproteobacteria</taxon>
        <taxon>Burkholderiales</taxon>
        <taxon>Burkholderiaceae</taxon>
        <taxon>Burkholderia</taxon>
        <taxon>Burkholderia cepacia complex</taxon>
    </lineage>
</organism>
<comment type="caution">
    <text evidence="2">The sequence shown here is derived from an EMBL/GenBank/DDBJ whole genome shotgun (WGS) entry which is preliminary data.</text>
</comment>
<feature type="region of interest" description="Disordered" evidence="1">
    <location>
        <begin position="75"/>
        <end position="98"/>
    </location>
</feature>
<gene>
    <name evidence="2" type="ORF">WM16_13705</name>
</gene>
<evidence type="ECO:0000256" key="1">
    <source>
        <dbReference type="SAM" id="MobiDB-lite"/>
    </source>
</evidence>
<proteinExistence type="predicted"/>
<reference evidence="2 3" key="1">
    <citation type="submission" date="2015-11" db="EMBL/GenBank/DDBJ databases">
        <title>Expanding the genomic diversity of Burkholderia species for the development of highly accurate diagnostics.</title>
        <authorList>
            <person name="Sahl J."/>
            <person name="Keim P."/>
            <person name="Wagner D."/>
        </authorList>
    </citation>
    <scope>NUCLEOTIDE SEQUENCE [LARGE SCALE GENOMIC DNA]</scope>
    <source>
        <strain evidence="2 3">MSMB782WGS</strain>
    </source>
</reference>
<dbReference type="AlphaFoldDB" id="A0A108CIJ1"/>
<dbReference type="Proteomes" id="UP000065504">
    <property type="component" value="Unassembled WGS sequence"/>
</dbReference>
<name>A0A108CIJ1_9BURK</name>
<accession>A0A108CIJ1</accession>
<dbReference type="EMBL" id="LPLU01000084">
    <property type="protein sequence ID" value="KWK75329.1"/>
    <property type="molecule type" value="Genomic_DNA"/>
</dbReference>
<evidence type="ECO:0000313" key="2">
    <source>
        <dbReference type="EMBL" id="KWK75329.1"/>
    </source>
</evidence>
<sequence length="98" mass="10307">MNSEMKHKNGTTGASMAVDRHADVRGLSMFSSRCRADLLHREQVEARTAIDDAMQSVGQVLEAALQAMSNLRAARAALARSGDGSPTHQDAGEAGKAG</sequence>
<evidence type="ECO:0000313" key="3">
    <source>
        <dbReference type="Proteomes" id="UP000065504"/>
    </source>
</evidence>
<protein>
    <submittedName>
        <fullName evidence="2">Uncharacterized protein</fullName>
    </submittedName>
</protein>